<dbReference type="PANTHER" id="PTHR43200:SF6">
    <property type="entry name" value="3'(2'),5'-BISPHOSPHATE NUCLEOTIDASE"/>
    <property type="match status" value="1"/>
</dbReference>
<dbReference type="Gene3D" id="3.30.540.10">
    <property type="entry name" value="Fructose-1,6-Bisphosphatase, subunit A, domain 1"/>
    <property type="match status" value="1"/>
</dbReference>
<dbReference type="AlphaFoldDB" id="A0A6G1G5Y3"/>
<feature type="binding site" evidence="10">
    <location>
        <position position="121"/>
    </location>
    <ligand>
        <name>Mg(2+)</name>
        <dbReference type="ChEBI" id="CHEBI:18420"/>
        <label>1</label>
        <note>catalytic</note>
    </ligand>
</feature>
<evidence type="ECO:0000256" key="2">
    <source>
        <dbReference type="ARBA" id="ARBA00009759"/>
    </source>
</evidence>
<dbReference type="OrthoDB" id="411145at2759"/>
<keyword evidence="5" id="KW-0378">Hydrolase</keyword>
<feature type="region of interest" description="Disordered" evidence="11">
    <location>
        <begin position="230"/>
        <end position="271"/>
    </location>
</feature>
<dbReference type="EC" id="3.1.3.7" evidence="3"/>
<dbReference type="InterPro" id="IPR051090">
    <property type="entry name" value="Inositol_monoP_superfamily"/>
</dbReference>
<dbReference type="RefSeq" id="XP_033535069.1">
    <property type="nucleotide sequence ID" value="XM_033679305.1"/>
</dbReference>
<feature type="binding site" evidence="10">
    <location>
        <position position="348"/>
    </location>
    <ligand>
        <name>Mg(2+)</name>
        <dbReference type="ChEBI" id="CHEBI:18420"/>
        <label>1</label>
        <note>catalytic</note>
    </ligand>
</feature>
<comment type="catalytic activity">
    <reaction evidence="7">
        <text>adenosine 2',5'-bisphosphate + H2O = AMP + phosphate</text>
        <dbReference type="Rhea" id="RHEA:77643"/>
        <dbReference type="ChEBI" id="CHEBI:15377"/>
        <dbReference type="ChEBI" id="CHEBI:43474"/>
        <dbReference type="ChEBI" id="CHEBI:194156"/>
        <dbReference type="ChEBI" id="CHEBI:456215"/>
        <dbReference type="EC" id="3.1.3.7"/>
    </reaction>
    <physiologicalReaction direction="left-to-right" evidence="7">
        <dbReference type="Rhea" id="RHEA:77644"/>
    </physiologicalReaction>
</comment>
<dbReference type="GO" id="GO:0008441">
    <property type="term" value="F:3'(2'),5'-bisphosphate nucleotidase activity"/>
    <property type="evidence" value="ECO:0007669"/>
    <property type="project" value="UniProtKB-EC"/>
</dbReference>
<reference evidence="14" key="3">
    <citation type="submission" date="2025-04" db="UniProtKB">
        <authorList>
            <consortium name="RefSeq"/>
        </authorList>
    </citation>
    <scope>IDENTIFICATION</scope>
    <source>
        <strain evidence="14">CBS 781.70</strain>
    </source>
</reference>
<gene>
    <name evidence="12 14" type="ORF">P152DRAFT_457801</name>
</gene>
<comment type="catalytic activity">
    <reaction evidence="8">
        <text>adenosine 3',5'-bisphosphate + H2O = AMP + phosphate</text>
        <dbReference type="Rhea" id="RHEA:10040"/>
        <dbReference type="ChEBI" id="CHEBI:15377"/>
        <dbReference type="ChEBI" id="CHEBI:43474"/>
        <dbReference type="ChEBI" id="CHEBI:58343"/>
        <dbReference type="ChEBI" id="CHEBI:456215"/>
        <dbReference type="EC" id="3.1.3.7"/>
    </reaction>
    <physiologicalReaction direction="left-to-right" evidence="8">
        <dbReference type="Rhea" id="RHEA:10041"/>
    </physiologicalReaction>
</comment>
<reference evidence="12 14" key="1">
    <citation type="submission" date="2020-01" db="EMBL/GenBank/DDBJ databases">
        <authorList>
            <consortium name="DOE Joint Genome Institute"/>
            <person name="Haridas S."/>
            <person name="Albert R."/>
            <person name="Binder M."/>
            <person name="Bloem J."/>
            <person name="Labutti K."/>
            <person name="Salamov A."/>
            <person name="Andreopoulos B."/>
            <person name="Baker S.E."/>
            <person name="Barry K."/>
            <person name="Bills G."/>
            <person name="Bluhm B.H."/>
            <person name="Cannon C."/>
            <person name="Castanera R."/>
            <person name="Culley D.E."/>
            <person name="Daum C."/>
            <person name="Ezra D."/>
            <person name="Gonzalez J.B."/>
            <person name="Henrissat B."/>
            <person name="Kuo A."/>
            <person name="Liang C."/>
            <person name="Lipzen A."/>
            <person name="Lutzoni F."/>
            <person name="Magnuson J."/>
            <person name="Mondo S."/>
            <person name="Nolan M."/>
            <person name="Ohm R."/>
            <person name="Pangilinan J."/>
            <person name="Park H.-J."/>
            <person name="Ramirez L."/>
            <person name="Alfaro M."/>
            <person name="Sun H."/>
            <person name="Tritt A."/>
            <person name="Yoshinaga Y."/>
            <person name="Zwiers L.-H."/>
            <person name="Turgeon B.G."/>
            <person name="Goodwin S.B."/>
            <person name="Spatafora J.W."/>
            <person name="Crous P.W."/>
            <person name="Grigoriev I.V."/>
        </authorList>
    </citation>
    <scope>NUCLEOTIDE SEQUENCE</scope>
    <source>
        <strain evidence="12 14">CBS 781.70</strain>
    </source>
</reference>
<comment type="catalytic activity">
    <reaction evidence="9">
        <text>3'-phosphoadenylyl sulfate + H2O = adenosine 5'-phosphosulfate + phosphate</text>
        <dbReference type="Rhea" id="RHEA:77639"/>
        <dbReference type="ChEBI" id="CHEBI:15377"/>
        <dbReference type="ChEBI" id="CHEBI:43474"/>
        <dbReference type="ChEBI" id="CHEBI:58243"/>
        <dbReference type="ChEBI" id="CHEBI:58339"/>
        <dbReference type="EC" id="3.1.3.7"/>
    </reaction>
    <physiologicalReaction direction="left-to-right" evidence="9">
        <dbReference type="Rhea" id="RHEA:77640"/>
    </physiologicalReaction>
</comment>
<dbReference type="SUPFAM" id="SSF56655">
    <property type="entry name" value="Carbohydrate phosphatase"/>
    <property type="match status" value="1"/>
</dbReference>
<dbReference type="GO" id="GO:0000103">
    <property type="term" value="P:sulfate assimilation"/>
    <property type="evidence" value="ECO:0007669"/>
    <property type="project" value="TreeGrafter"/>
</dbReference>
<dbReference type="InterPro" id="IPR020583">
    <property type="entry name" value="Inositol_monoP_metal-BS"/>
</dbReference>
<evidence type="ECO:0000256" key="7">
    <source>
        <dbReference type="ARBA" id="ARBA00044466"/>
    </source>
</evidence>
<dbReference type="EMBL" id="ML975155">
    <property type="protein sequence ID" value="KAF1813438.1"/>
    <property type="molecule type" value="Genomic_DNA"/>
</dbReference>
<keyword evidence="13" id="KW-1185">Reference proteome</keyword>
<accession>A0A6G1G5Y3</accession>
<evidence type="ECO:0000313" key="12">
    <source>
        <dbReference type="EMBL" id="KAF1813438.1"/>
    </source>
</evidence>
<sequence length="407" mass="42878">MSFHTRFAFRFSTVIIVILAATSAPSVFHRLASISRQVLPSTVKHPSQSSTMSSSYPKELEVALLAVQRASILTKQVFHAKSKGTLTKSDASPVTIGDYGAQALIISALKHNFPSDEIVAEEESTDLQQDAALKDLVWNLVKETKLDDPSAETTLGGSITDAESMLNIIDQGNSKGGGKGRIWTIDPIDGTKGFLRGGQYAVCVALIVDGDVKVGVLGCPNLPVDDSAPLEGGIGENQSDAEGKGALASAVKGEGSQSRPLGTGKLQTPRKISVQSISTPSEAAFCESVEANHSSHGDNAKIAKKLDITKPSVRMDSQAKYFSVARGAGDIYLRLPVRGGNYIEKIWDHAAGDLITRESGGTVTDIRGKSLDFSQGPLLTGNTGVVAAGSAIHAQVLKVVQEVLSVE</sequence>
<reference evidence="14" key="2">
    <citation type="submission" date="2020-04" db="EMBL/GenBank/DDBJ databases">
        <authorList>
            <consortium name="NCBI Genome Project"/>
        </authorList>
    </citation>
    <scope>NUCLEOTIDE SEQUENCE</scope>
    <source>
        <strain evidence="14">CBS 781.70</strain>
    </source>
</reference>
<dbReference type="Proteomes" id="UP000504638">
    <property type="component" value="Unplaced"/>
</dbReference>
<dbReference type="GO" id="GO:0016078">
    <property type="term" value="P:tRNA decay"/>
    <property type="evidence" value="ECO:0007669"/>
    <property type="project" value="UniProtKB-ARBA"/>
</dbReference>
<evidence type="ECO:0000256" key="1">
    <source>
        <dbReference type="ARBA" id="ARBA00001946"/>
    </source>
</evidence>
<evidence type="ECO:0000313" key="14">
    <source>
        <dbReference type="RefSeq" id="XP_033535069.1"/>
    </source>
</evidence>
<feature type="binding site" evidence="10">
    <location>
        <position position="189"/>
    </location>
    <ligand>
        <name>Mg(2+)</name>
        <dbReference type="ChEBI" id="CHEBI:18420"/>
        <label>1</label>
        <note>catalytic</note>
    </ligand>
</feature>
<protein>
    <recommendedName>
        <fullName evidence="3">3'(2'),5'-bisphosphate nucleotidase</fullName>
        <ecNumber evidence="3">3.1.3.7</ecNumber>
    </recommendedName>
</protein>
<dbReference type="GeneID" id="54419875"/>
<dbReference type="Gene3D" id="3.40.190.80">
    <property type="match status" value="1"/>
</dbReference>
<dbReference type="FunFam" id="3.30.540.10:FF:000015">
    <property type="entry name" value="3',5'-bisphosphate nucleotidase"/>
    <property type="match status" value="1"/>
</dbReference>
<evidence type="ECO:0000313" key="13">
    <source>
        <dbReference type="Proteomes" id="UP000504638"/>
    </source>
</evidence>
<feature type="binding site" evidence="10">
    <location>
        <position position="188"/>
    </location>
    <ligand>
        <name>Mg(2+)</name>
        <dbReference type="ChEBI" id="CHEBI:18420"/>
        <label>1</label>
        <note>catalytic</note>
    </ligand>
</feature>
<dbReference type="PROSITE" id="PS00629">
    <property type="entry name" value="IMP_1"/>
    <property type="match status" value="1"/>
</dbReference>
<evidence type="ECO:0000256" key="6">
    <source>
        <dbReference type="ARBA" id="ARBA00022842"/>
    </source>
</evidence>
<proteinExistence type="inferred from homology"/>
<dbReference type="FunFam" id="3.40.190.80:FF:000003">
    <property type="entry name" value="PAP-specific phosphatase HAL2-like"/>
    <property type="match status" value="1"/>
</dbReference>
<evidence type="ECO:0000256" key="5">
    <source>
        <dbReference type="ARBA" id="ARBA00022801"/>
    </source>
</evidence>
<evidence type="ECO:0000256" key="9">
    <source>
        <dbReference type="ARBA" id="ARBA00044484"/>
    </source>
</evidence>
<name>A0A6G1G5Y3_9PEZI</name>
<comment type="cofactor">
    <cofactor evidence="1 10">
        <name>Mg(2+)</name>
        <dbReference type="ChEBI" id="CHEBI:18420"/>
    </cofactor>
</comment>
<evidence type="ECO:0000256" key="8">
    <source>
        <dbReference type="ARBA" id="ARBA00044479"/>
    </source>
</evidence>
<dbReference type="InterPro" id="IPR006239">
    <property type="entry name" value="DPNP"/>
</dbReference>
<dbReference type="PANTHER" id="PTHR43200">
    <property type="entry name" value="PHOSPHATASE"/>
    <property type="match status" value="1"/>
</dbReference>
<evidence type="ECO:0000256" key="3">
    <source>
        <dbReference type="ARBA" id="ARBA00012633"/>
    </source>
</evidence>
<keyword evidence="6 10" id="KW-0460">Magnesium</keyword>
<evidence type="ECO:0000256" key="4">
    <source>
        <dbReference type="ARBA" id="ARBA00022723"/>
    </source>
</evidence>
<keyword evidence="4 10" id="KW-0479">Metal-binding</keyword>
<feature type="binding site" evidence="10">
    <location>
        <position position="186"/>
    </location>
    <ligand>
        <name>Mg(2+)</name>
        <dbReference type="ChEBI" id="CHEBI:18420"/>
        <label>1</label>
        <note>catalytic</note>
    </ligand>
</feature>
<evidence type="ECO:0000256" key="11">
    <source>
        <dbReference type="SAM" id="MobiDB-lite"/>
    </source>
</evidence>
<dbReference type="GO" id="GO:0046872">
    <property type="term" value="F:metal ion binding"/>
    <property type="evidence" value="ECO:0007669"/>
    <property type="project" value="UniProtKB-KW"/>
</dbReference>
<dbReference type="Pfam" id="PF00459">
    <property type="entry name" value="Inositol_P"/>
    <property type="match status" value="1"/>
</dbReference>
<dbReference type="CDD" id="cd01517">
    <property type="entry name" value="PAP_phosphatase"/>
    <property type="match status" value="1"/>
</dbReference>
<organism evidence="12">
    <name type="scientific">Eremomyces bilateralis CBS 781.70</name>
    <dbReference type="NCBI Taxonomy" id="1392243"/>
    <lineage>
        <taxon>Eukaryota</taxon>
        <taxon>Fungi</taxon>
        <taxon>Dikarya</taxon>
        <taxon>Ascomycota</taxon>
        <taxon>Pezizomycotina</taxon>
        <taxon>Dothideomycetes</taxon>
        <taxon>Dothideomycetes incertae sedis</taxon>
        <taxon>Eremomycetales</taxon>
        <taxon>Eremomycetaceae</taxon>
        <taxon>Eremomyces</taxon>
    </lineage>
</organism>
<comment type="similarity">
    <text evidence="2">Belongs to the inositol monophosphatase superfamily.</text>
</comment>
<dbReference type="InterPro" id="IPR000760">
    <property type="entry name" value="Inositol_monophosphatase-like"/>
</dbReference>
<evidence type="ECO:0000256" key="10">
    <source>
        <dbReference type="PIRSR" id="PIRSR600760-2"/>
    </source>
</evidence>
<dbReference type="NCBIfam" id="TIGR01330">
    <property type="entry name" value="bisphos_HAL2"/>
    <property type="match status" value="1"/>
</dbReference>